<proteinExistence type="predicted"/>
<evidence type="ECO:0000313" key="1">
    <source>
        <dbReference type="EMBL" id="KFO31573.1"/>
    </source>
</evidence>
<organism evidence="1 2">
    <name type="scientific">Fukomys damarensis</name>
    <name type="common">Damaraland mole rat</name>
    <name type="synonym">Cryptomys damarensis</name>
    <dbReference type="NCBI Taxonomy" id="885580"/>
    <lineage>
        <taxon>Eukaryota</taxon>
        <taxon>Metazoa</taxon>
        <taxon>Chordata</taxon>
        <taxon>Craniata</taxon>
        <taxon>Vertebrata</taxon>
        <taxon>Euteleostomi</taxon>
        <taxon>Mammalia</taxon>
        <taxon>Eutheria</taxon>
        <taxon>Euarchontoglires</taxon>
        <taxon>Glires</taxon>
        <taxon>Rodentia</taxon>
        <taxon>Hystricomorpha</taxon>
        <taxon>Bathyergidae</taxon>
        <taxon>Fukomys</taxon>
    </lineage>
</organism>
<dbReference type="Proteomes" id="UP000028990">
    <property type="component" value="Unassembled WGS sequence"/>
</dbReference>
<protein>
    <submittedName>
        <fullName evidence="1">Uncharacterized protein</fullName>
    </submittedName>
</protein>
<name>A0A091DM65_FUKDA</name>
<gene>
    <name evidence="1" type="ORF">H920_07087</name>
</gene>
<keyword evidence="2" id="KW-1185">Reference proteome</keyword>
<sequence length="148" mass="15843">MSRPETTEHNHQRVGACAAVGQYPAPMISERGKVVGTAAGRDLAHSVFIQQHLLLHNYSAHISATCGLGLQKPAILMGDCQNCKAGISGMESSVGLALESIHTDQYETHSSQSAGCIVEVLMPEPKGLQEVLIWLDWTGKGSSFTTQQ</sequence>
<dbReference type="EMBL" id="KN122264">
    <property type="protein sequence ID" value="KFO31573.1"/>
    <property type="molecule type" value="Genomic_DNA"/>
</dbReference>
<dbReference type="AlphaFoldDB" id="A0A091DM65"/>
<reference evidence="1 2" key="1">
    <citation type="submission" date="2013-11" db="EMBL/GenBank/DDBJ databases">
        <title>The Damaraland mole rat (Fukomys damarensis) genome and evolution of African mole rats.</title>
        <authorList>
            <person name="Gladyshev V.N."/>
            <person name="Fang X."/>
        </authorList>
    </citation>
    <scope>NUCLEOTIDE SEQUENCE [LARGE SCALE GENOMIC DNA]</scope>
    <source>
        <tissue evidence="1">Liver</tissue>
    </source>
</reference>
<accession>A0A091DM65</accession>
<evidence type="ECO:0000313" key="2">
    <source>
        <dbReference type="Proteomes" id="UP000028990"/>
    </source>
</evidence>